<feature type="compositionally biased region" description="Polar residues" evidence="1">
    <location>
        <begin position="474"/>
        <end position="488"/>
    </location>
</feature>
<proteinExistence type="predicted"/>
<feature type="region of interest" description="Disordered" evidence="1">
    <location>
        <begin position="580"/>
        <end position="621"/>
    </location>
</feature>
<feature type="compositionally biased region" description="Polar residues" evidence="1">
    <location>
        <begin position="451"/>
        <end position="465"/>
    </location>
</feature>
<evidence type="ECO:0000256" key="1">
    <source>
        <dbReference type="SAM" id="MobiDB-lite"/>
    </source>
</evidence>
<dbReference type="AlphaFoldDB" id="A0A821UAZ1"/>
<feature type="compositionally biased region" description="Polar residues" evidence="1">
    <location>
        <begin position="599"/>
        <end position="621"/>
    </location>
</feature>
<evidence type="ECO:0000313" key="2">
    <source>
        <dbReference type="EMBL" id="CAF4886786.1"/>
    </source>
</evidence>
<keyword evidence="3" id="KW-1185">Reference proteome</keyword>
<protein>
    <submittedName>
        <fullName evidence="2">Uncharacterized protein</fullName>
    </submittedName>
</protein>
<feature type="compositionally biased region" description="Low complexity" evidence="1">
    <location>
        <begin position="585"/>
        <end position="598"/>
    </location>
</feature>
<feature type="region of interest" description="Disordered" evidence="1">
    <location>
        <begin position="106"/>
        <end position="144"/>
    </location>
</feature>
<gene>
    <name evidence="2" type="ORF">PMACD_LOCUS10101</name>
</gene>
<feature type="compositionally biased region" description="Polar residues" evidence="1">
    <location>
        <begin position="431"/>
        <end position="442"/>
    </location>
</feature>
<name>A0A821UAZ1_9NEOP</name>
<comment type="caution">
    <text evidence="2">The sequence shown here is derived from an EMBL/GenBank/DDBJ whole genome shotgun (WGS) entry which is preliminary data.</text>
</comment>
<dbReference type="EMBL" id="CAJOBZ010000029">
    <property type="protein sequence ID" value="CAF4886786.1"/>
    <property type="molecule type" value="Genomic_DNA"/>
</dbReference>
<feature type="compositionally biased region" description="Basic and acidic residues" evidence="1">
    <location>
        <begin position="133"/>
        <end position="144"/>
    </location>
</feature>
<accession>A0A821UAZ1</accession>
<dbReference type="Proteomes" id="UP000663880">
    <property type="component" value="Unassembled WGS sequence"/>
</dbReference>
<feature type="region of interest" description="Disordered" evidence="1">
    <location>
        <begin position="431"/>
        <end position="525"/>
    </location>
</feature>
<dbReference type="OrthoDB" id="6927495at2759"/>
<organism evidence="2 3">
    <name type="scientific">Pieris macdunnoughi</name>
    <dbReference type="NCBI Taxonomy" id="345717"/>
    <lineage>
        <taxon>Eukaryota</taxon>
        <taxon>Metazoa</taxon>
        <taxon>Ecdysozoa</taxon>
        <taxon>Arthropoda</taxon>
        <taxon>Hexapoda</taxon>
        <taxon>Insecta</taxon>
        <taxon>Pterygota</taxon>
        <taxon>Neoptera</taxon>
        <taxon>Endopterygota</taxon>
        <taxon>Lepidoptera</taxon>
        <taxon>Glossata</taxon>
        <taxon>Ditrysia</taxon>
        <taxon>Papilionoidea</taxon>
        <taxon>Pieridae</taxon>
        <taxon>Pierinae</taxon>
        <taxon>Pieris</taxon>
    </lineage>
</organism>
<feature type="compositionally biased region" description="Polar residues" evidence="1">
    <location>
        <begin position="497"/>
        <end position="511"/>
    </location>
</feature>
<sequence length="688" mass="74576">MIWANPIGYTPPPLNRNGDSVIVMIINRAGLGEFCVVEWIQGSKAGRRDTVSRDLVELQPDRGPSACKVRSPFSNQYSPAVLHFHNDDIKCISMFKLLSTNTAAKNAVVPSDKASRKRQGQRSPPAVQRVGKGHTDLGRGGPRDSTDELRYIVVEAYDSLPQQYACVPRSWIKASTGTSLAAGASCMEAWPAQMSGAKADMEELGSRARLGHSPSPKWGLRRFNCVHATANYDAGQDWIRTMTKGQPIYSGDPRPAKVPRISDSSRRFTSLQLTNTPRPSISAVVNELHEMSVCHDTDDCSSFLPAQYNTEEFRKLITTYHRIPKRQRPANSVPDHTAAPTPVLDSLANLPYLEPLRSTSIRENSSSAARKSRKTTSFSTSAKVMFSIIAHQHRLSRHFLHHLIAHQHRLSRHLRRLHAYPLPPSNHAPATSIPSFASTSVPTPLPPSNRAPATSIPSFASTSVPTPLPPSNHAPATSIPSFASTSVPTPLPPSNRAPATSIPSFASTSVPTPLPPSNHAPATSIPSFASTSVPTTIQSTAASVPCSELLSFTSAISLQYVSPATSTPLLPLIPSTSVVTPSQASTSVDHTSTTVSSSIARTTLPKAQSPSTTTRAEPNSSQIITKRQIRCEFIKLISKITELDEDLEKMCNSTVKGIHSSALKFQESMKPFYNYCLSKNNDVAVEAN</sequence>
<reference evidence="2" key="1">
    <citation type="submission" date="2021-02" db="EMBL/GenBank/DDBJ databases">
        <authorList>
            <person name="Steward A R."/>
        </authorList>
    </citation>
    <scope>NUCLEOTIDE SEQUENCE</scope>
</reference>
<evidence type="ECO:0000313" key="3">
    <source>
        <dbReference type="Proteomes" id="UP000663880"/>
    </source>
</evidence>